<dbReference type="Pfam" id="PF08843">
    <property type="entry name" value="AbiEii"/>
    <property type="match status" value="1"/>
</dbReference>
<dbReference type="Proteomes" id="UP000014541">
    <property type="component" value="Unassembled WGS sequence"/>
</dbReference>
<dbReference type="RefSeq" id="WP_016525302.1">
    <property type="nucleotide sequence ID" value="NZ_KE332518.1"/>
</dbReference>
<dbReference type="HOGENOM" id="CLU_1308737_0_0_12"/>
<organism evidence="1 2">
    <name type="scientific">Treponema maltophilum ATCC 51939</name>
    <dbReference type="NCBI Taxonomy" id="1125699"/>
    <lineage>
        <taxon>Bacteria</taxon>
        <taxon>Pseudomonadati</taxon>
        <taxon>Spirochaetota</taxon>
        <taxon>Spirochaetia</taxon>
        <taxon>Spirochaetales</taxon>
        <taxon>Treponemataceae</taxon>
        <taxon>Treponema</taxon>
    </lineage>
</organism>
<dbReference type="InterPro" id="IPR014942">
    <property type="entry name" value="AbiEii"/>
</dbReference>
<gene>
    <name evidence="1" type="ORF">HMPREF9194_01010</name>
</gene>
<name>S3K1D6_TREMA</name>
<dbReference type="OrthoDB" id="361603at2"/>
<dbReference type="STRING" id="1125699.HMPREF9194_01010"/>
<evidence type="ECO:0000313" key="2">
    <source>
        <dbReference type="Proteomes" id="UP000014541"/>
    </source>
</evidence>
<sequence length="222" mass="26007">MEKDIIRDYAQLYALQDKVLKVIFSGETPFYLTGGTALHRFYCARRYSDDLDLFMQGQPYFYDETKAVIYNLQKKFTVETPVNTKDFLRIKIENLKIDFVNDRVYRYGKSNIRNGVPVDNVYNILANKLTAVLGRDEEKDVFDIVSICLMYDFNWADILEAAHEKEGFDDYVLIERLKSFPLVWFKNLKLIKKTEITNKMIDIMCSDIKEKNGNSLLRKNAG</sequence>
<dbReference type="eggNOG" id="COG2253">
    <property type="taxonomic scope" value="Bacteria"/>
</dbReference>
<dbReference type="Gene3D" id="3.10.450.620">
    <property type="entry name" value="JHP933, nucleotidyltransferase-like core domain"/>
    <property type="match status" value="1"/>
</dbReference>
<reference evidence="1 2" key="1">
    <citation type="submission" date="2013-04" db="EMBL/GenBank/DDBJ databases">
        <title>The Genome Sequence of Treponema maltophilum ATCC 51939.</title>
        <authorList>
            <consortium name="The Broad Institute Genomics Platform"/>
            <person name="Earl A."/>
            <person name="Ward D."/>
            <person name="Feldgarden M."/>
            <person name="Gevers D."/>
            <person name="Leonetti C."/>
            <person name="Blanton J.M."/>
            <person name="Dewhirst F.E."/>
            <person name="Izard J."/>
            <person name="Walker B."/>
            <person name="Young S."/>
            <person name="Zeng Q."/>
            <person name="Gargeya S."/>
            <person name="Fitzgerald M."/>
            <person name="Haas B."/>
            <person name="Abouelleil A."/>
            <person name="Allen A.W."/>
            <person name="Alvarado L."/>
            <person name="Arachchi H.M."/>
            <person name="Berlin A.M."/>
            <person name="Chapman S.B."/>
            <person name="Gainer-Dewar J."/>
            <person name="Goldberg J."/>
            <person name="Griggs A."/>
            <person name="Gujja S."/>
            <person name="Hansen M."/>
            <person name="Howarth C."/>
            <person name="Imamovic A."/>
            <person name="Ireland A."/>
            <person name="Larimer J."/>
            <person name="McCowan C."/>
            <person name="Murphy C."/>
            <person name="Pearson M."/>
            <person name="Poon T.W."/>
            <person name="Priest M."/>
            <person name="Roberts A."/>
            <person name="Saif S."/>
            <person name="Shea T."/>
            <person name="Sisk P."/>
            <person name="Sykes S."/>
            <person name="Wortman J."/>
            <person name="Nusbaum C."/>
            <person name="Birren B."/>
        </authorList>
    </citation>
    <scope>NUCLEOTIDE SEQUENCE [LARGE SCALE GENOMIC DNA]</scope>
    <source>
        <strain evidence="1 2">ATCC 51939</strain>
    </source>
</reference>
<protein>
    <recommendedName>
        <fullName evidence="3">Nucleotidyl transferase AbiEii/AbiGii toxin family protein</fullName>
    </recommendedName>
</protein>
<keyword evidence="2" id="KW-1185">Reference proteome</keyword>
<evidence type="ECO:0008006" key="3">
    <source>
        <dbReference type="Google" id="ProtNLM"/>
    </source>
</evidence>
<dbReference type="PATRIC" id="fig|1125699.3.peg.1032"/>
<evidence type="ECO:0000313" key="1">
    <source>
        <dbReference type="EMBL" id="EPF30691.1"/>
    </source>
</evidence>
<dbReference type="AlphaFoldDB" id="S3K1D6"/>
<comment type="caution">
    <text evidence="1">The sequence shown here is derived from an EMBL/GenBank/DDBJ whole genome shotgun (WGS) entry which is preliminary data.</text>
</comment>
<accession>S3K1D6</accession>
<dbReference type="EMBL" id="ATFF01000006">
    <property type="protein sequence ID" value="EPF30691.1"/>
    <property type="molecule type" value="Genomic_DNA"/>
</dbReference>
<proteinExistence type="predicted"/>